<dbReference type="EMBL" id="JYDH01000169">
    <property type="protein sequence ID" value="KRY29465.1"/>
    <property type="molecule type" value="Genomic_DNA"/>
</dbReference>
<proteinExistence type="predicted"/>
<comment type="caution">
    <text evidence="1">The sequence shown here is derived from an EMBL/GenBank/DDBJ whole genome shotgun (WGS) entry which is preliminary data.</text>
</comment>
<gene>
    <name evidence="1" type="ORF">T01_16058</name>
</gene>
<keyword evidence="2" id="KW-1185">Reference proteome</keyword>
<evidence type="ECO:0000313" key="2">
    <source>
        <dbReference type="Proteomes" id="UP000054776"/>
    </source>
</evidence>
<dbReference type="AlphaFoldDB" id="A0A0V1AXS3"/>
<name>A0A0V1AXS3_TRISP</name>
<dbReference type="InParanoid" id="A0A0V1AXS3"/>
<protein>
    <submittedName>
        <fullName evidence="1">Uncharacterized protein</fullName>
    </submittedName>
</protein>
<reference evidence="1 2" key="1">
    <citation type="submission" date="2015-01" db="EMBL/GenBank/DDBJ databases">
        <title>Evolution of Trichinella species and genotypes.</title>
        <authorList>
            <person name="Korhonen P.K."/>
            <person name="Edoardo P."/>
            <person name="Giuseppe L.R."/>
            <person name="Gasser R.B."/>
        </authorList>
    </citation>
    <scope>NUCLEOTIDE SEQUENCE [LARGE SCALE GENOMIC DNA]</scope>
    <source>
        <strain evidence="1">ISS3</strain>
    </source>
</reference>
<organism evidence="1 2">
    <name type="scientific">Trichinella spiralis</name>
    <name type="common">Trichina worm</name>
    <dbReference type="NCBI Taxonomy" id="6334"/>
    <lineage>
        <taxon>Eukaryota</taxon>
        <taxon>Metazoa</taxon>
        <taxon>Ecdysozoa</taxon>
        <taxon>Nematoda</taxon>
        <taxon>Enoplea</taxon>
        <taxon>Dorylaimia</taxon>
        <taxon>Trichinellida</taxon>
        <taxon>Trichinellidae</taxon>
        <taxon>Trichinella</taxon>
    </lineage>
</organism>
<accession>A0A0V1AXS3</accession>
<dbReference type="Proteomes" id="UP000054776">
    <property type="component" value="Unassembled WGS sequence"/>
</dbReference>
<evidence type="ECO:0000313" key="1">
    <source>
        <dbReference type="EMBL" id="KRY29465.1"/>
    </source>
</evidence>
<sequence>MPKQLPFETDITLAIFQRFIDALVFKNVLLNLYGYFLSKKASILEPHHGILDLEATQNDISKSKSYAFANEVKGSANSRETTKKICC</sequence>